<dbReference type="SUPFAM" id="SSF52266">
    <property type="entry name" value="SGNH hydrolase"/>
    <property type="match status" value="1"/>
</dbReference>
<evidence type="ECO:0000259" key="4">
    <source>
        <dbReference type="Pfam" id="PF03629"/>
    </source>
</evidence>
<evidence type="ECO:0000313" key="5">
    <source>
        <dbReference type="EMBL" id="GGH31662.1"/>
    </source>
</evidence>
<proteinExistence type="inferred from homology"/>
<dbReference type="Proteomes" id="UP000600214">
    <property type="component" value="Unassembled WGS sequence"/>
</dbReference>
<evidence type="ECO:0000313" key="6">
    <source>
        <dbReference type="Proteomes" id="UP000600214"/>
    </source>
</evidence>
<dbReference type="PANTHER" id="PTHR22901">
    <property type="entry name" value="SIALATE O-ACETYLESTERASE"/>
    <property type="match status" value="1"/>
</dbReference>
<sequence length="666" mass="74837">MNYIILNKIGLFRMKISKLLTLFLFCAAIPLHAQIRLPKLISDHMVLQRDQPLKIWGWASPKEKITLQFDRKTFKTTATAAGKWEIALPAHSAGTGYSMVLKGRSEIRITDIAFGDVWLCSGQSNMVINMERVKERFPADITSASYPEIRNFFVPTLTSLGGPAEDFPKGEWKTASPENVLTFGAVAYFFAREIYEKHKVPIGIINSSVGGTPIEAWIGEGGFKDFENIRQTIAQNKDTSYVNAFARIVTAVPQERTVADAGRAEHWESDAYQPKGWRNFNIPGYWEDQGLKALDGVVWFRKTIEVPQNWVGKPVKLYMGRIVDADEMYVNGKKIGNITYQYPPRRYEIPSGLLKAGRNTFVVRVTNSSDKGGFVPDKPYFMTTGSDTIDLKGTWQYKVGEVFPPGRNTATPRLVHQNQPTALYNAMIAPVLPLKIKGFLWYQGESNTGNPEPYNALLPALIKDWRAHWHDDHLPFLVAQLPNFQDIDYTPAESNIALLREAQNKALTLPNTAVAVTIDLGEWNDIHPLNKKDIGKRLALAARNLAYGEKDVIYYGPVLKSYSTENEKIILTFDHVGDGIFSSDSETLRWFAVAGDDRKFYWAEAEILGKDRVALRSGQVTSPKYVRYAWQDNPEGVNFYNSAGLPASPFRTDGQGAEAIQSHSTH</sequence>
<organism evidence="5 6">
    <name type="scientific">Dyadobacter endophyticus</name>
    <dbReference type="NCBI Taxonomy" id="1749036"/>
    <lineage>
        <taxon>Bacteria</taxon>
        <taxon>Pseudomonadati</taxon>
        <taxon>Bacteroidota</taxon>
        <taxon>Cytophagia</taxon>
        <taxon>Cytophagales</taxon>
        <taxon>Spirosomataceae</taxon>
        <taxon>Dyadobacter</taxon>
    </lineage>
</organism>
<comment type="caution">
    <text evidence="5">The sequence shown here is derived from an EMBL/GenBank/DDBJ whole genome shotgun (WGS) entry which is preliminary data.</text>
</comment>
<dbReference type="Gene3D" id="2.60.120.260">
    <property type="entry name" value="Galactose-binding domain-like"/>
    <property type="match status" value="1"/>
</dbReference>
<dbReference type="InterPro" id="IPR039329">
    <property type="entry name" value="SIAE"/>
</dbReference>
<dbReference type="Pfam" id="PF03629">
    <property type="entry name" value="SASA"/>
    <property type="match status" value="1"/>
</dbReference>
<protein>
    <submittedName>
        <fullName evidence="5">9-O-acetylesterase</fullName>
    </submittedName>
</protein>
<feature type="domain" description="Glycosyl hydrolases family 2 sugar binding" evidence="3">
    <location>
        <begin position="264"/>
        <end position="385"/>
    </location>
</feature>
<dbReference type="Gene3D" id="3.40.50.1110">
    <property type="entry name" value="SGNH hydrolase"/>
    <property type="match status" value="1"/>
</dbReference>
<dbReference type="SUPFAM" id="SSF49785">
    <property type="entry name" value="Galactose-binding domain-like"/>
    <property type="match status" value="1"/>
</dbReference>
<reference evidence="6" key="1">
    <citation type="journal article" date="2019" name="Int. J. Syst. Evol. Microbiol.">
        <title>The Global Catalogue of Microorganisms (GCM) 10K type strain sequencing project: providing services to taxonomists for standard genome sequencing and annotation.</title>
        <authorList>
            <consortium name="The Broad Institute Genomics Platform"/>
            <consortium name="The Broad Institute Genome Sequencing Center for Infectious Disease"/>
            <person name="Wu L."/>
            <person name="Ma J."/>
        </authorList>
    </citation>
    <scope>NUCLEOTIDE SEQUENCE [LARGE SCALE GENOMIC DNA]</scope>
    <source>
        <strain evidence="6">CGMCC 1.15288</strain>
    </source>
</reference>
<evidence type="ECO:0000256" key="1">
    <source>
        <dbReference type="ARBA" id="ARBA00007401"/>
    </source>
</evidence>
<name>A0ABQ1YP65_9BACT</name>
<dbReference type="InterPro" id="IPR036514">
    <property type="entry name" value="SGNH_hydro_sf"/>
</dbReference>
<dbReference type="PANTHER" id="PTHR22901:SF0">
    <property type="entry name" value="SIALATE O-ACETYLESTERASE"/>
    <property type="match status" value="1"/>
</dbReference>
<dbReference type="Pfam" id="PF02837">
    <property type="entry name" value="Glyco_hydro_2_N"/>
    <property type="match status" value="1"/>
</dbReference>
<evidence type="ECO:0000256" key="2">
    <source>
        <dbReference type="ARBA" id="ARBA00022801"/>
    </source>
</evidence>
<comment type="similarity">
    <text evidence="1">Belongs to the glycosyl hydrolase 2 family.</text>
</comment>
<keyword evidence="6" id="KW-1185">Reference proteome</keyword>
<evidence type="ECO:0000259" key="3">
    <source>
        <dbReference type="Pfam" id="PF02837"/>
    </source>
</evidence>
<dbReference type="InterPro" id="IPR008979">
    <property type="entry name" value="Galactose-bd-like_sf"/>
</dbReference>
<dbReference type="EMBL" id="BMIA01000001">
    <property type="protein sequence ID" value="GGH31662.1"/>
    <property type="molecule type" value="Genomic_DNA"/>
</dbReference>
<gene>
    <name evidence="5" type="ORF">GCM10007423_20640</name>
</gene>
<feature type="domain" description="Sialate O-acetylesterase" evidence="4">
    <location>
        <begin position="421"/>
        <end position="540"/>
    </location>
</feature>
<keyword evidence="2" id="KW-0378">Hydrolase</keyword>
<accession>A0ABQ1YP65</accession>
<dbReference type="InterPro" id="IPR005181">
    <property type="entry name" value="SASA"/>
</dbReference>
<dbReference type="InterPro" id="IPR006104">
    <property type="entry name" value="Glyco_hydro_2_N"/>
</dbReference>